<feature type="region of interest" description="Disordered" evidence="1">
    <location>
        <begin position="133"/>
        <end position="190"/>
    </location>
</feature>
<feature type="region of interest" description="Disordered" evidence="1">
    <location>
        <begin position="220"/>
        <end position="239"/>
    </location>
</feature>
<evidence type="ECO:0000313" key="3">
    <source>
        <dbReference type="EMBL" id="KRT84262.1"/>
    </source>
</evidence>
<feature type="domain" description="PDZ" evidence="2">
    <location>
        <begin position="32"/>
        <end position="125"/>
    </location>
</feature>
<proteinExistence type="predicted"/>
<reference evidence="3 4" key="1">
    <citation type="submission" date="2015-09" db="EMBL/GenBank/DDBJ databases">
        <title>Draft genome of the scarab beetle Oryctes borbonicus.</title>
        <authorList>
            <person name="Meyer J.M."/>
            <person name="Markov G.V."/>
            <person name="Baskaran P."/>
            <person name="Herrmann M."/>
            <person name="Sommer R.J."/>
            <person name="Roedelsperger C."/>
        </authorList>
    </citation>
    <scope>NUCLEOTIDE SEQUENCE [LARGE SCALE GENOMIC DNA]</scope>
    <source>
        <strain evidence="3">OB123</strain>
        <tissue evidence="3">Whole animal</tissue>
    </source>
</reference>
<dbReference type="SMART" id="SM00228">
    <property type="entry name" value="PDZ"/>
    <property type="match status" value="1"/>
</dbReference>
<feature type="compositionally biased region" description="Acidic residues" evidence="1">
    <location>
        <begin position="282"/>
        <end position="292"/>
    </location>
</feature>
<dbReference type="Pfam" id="PF00595">
    <property type="entry name" value="PDZ"/>
    <property type="match status" value="1"/>
</dbReference>
<organism evidence="3 4">
    <name type="scientific">Oryctes borbonicus</name>
    <dbReference type="NCBI Taxonomy" id="1629725"/>
    <lineage>
        <taxon>Eukaryota</taxon>
        <taxon>Metazoa</taxon>
        <taxon>Ecdysozoa</taxon>
        <taxon>Arthropoda</taxon>
        <taxon>Hexapoda</taxon>
        <taxon>Insecta</taxon>
        <taxon>Pterygota</taxon>
        <taxon>Neoptera</taxon>
        <taxon>Endopterygota</taxon>
        <taxon>Coleoptera</taxon>
        <taxon>Polyphaga</taxon>
        <taxon>Scarabaeiformia</taxon>
        <taxon>Scarabaeidae</taxon>
        <taxon>Dynastinae</taxon>
        <taxon>Oryctes</taxon>
    </lineage>
</organism>
<gene>
    <name evidence="3" type="ORF">AMK59_706</name>
</gene>
<dbReference type="OrthoDB" id="6022242at2759"/>
<protein>
    <submittedName>
        <fullName evidence="3">PDZ domain-containing protein</fullName>
    </submittedName>
</protein>
<evidence type="ECO:0000256" key="1">
    <source>
        <dbReference type="SAM" id="MobiDB-lite"/>
    </source>
</evidence>
<dbReference type="InterPro" id="IPR036034">
    <property type="entry name" value="PDZ_sf"/>
</dbReference>
<feature type="region of interest" description="Disordered" evidence="1">
    <location>
        <begin position="267"/>
        <end position="307"/>
    </location>
</feature>
<name>A0A0T6BA95_9SCAR</name>
<dbReference type="PANTHER" id="PTHR19964:SF92">
    <property type="entry name" value="PATJ HOMOLOG"/>
    <property type="match status" value="1"/>
</dbReference>
<dbReference type="EMBL" id="LJIG01002678">
    <property type="protein sequence ID" value="KRT84262.1"/>
    <property type="molecule type" value="Genomic_DNA"/>
</dbReference>
<feature type="non-terminal residue" evidence="3">
    <location>
        <position position="307"/>
    </location>
</feature>
<accession>A0A0T6BA95</accession>
<dbReference type="Proteomes" id="UP000051574">
    <property type="component" value="Unassembled WGS sequence"/>
</dbReference>
<comment type="caution">
    <text evidence="3">The sequence shown here is derived from an EMBL/GenBank/DDBJ whole genome shotgun (WGS) entry which is preliminary data.</text>
</comment>
<feature type="compositionally biased region" description="Basic and acidic residues" evidence="1">
    <location>
        <begin position="267"/>
        <end position="280"/>
    </location>
</feature>
<dbReference type="Gene3D" id="2.30.42.10">
    <property type="match status" value="1"/>
</dbReference>
<evidence type="ECO:0000313" key="4">
    <source>
        <dbReference type="Proteomes" id="UP000051574"/>
    </source>
</evidence>
<dbReference type="PROSITE" id="PS50106">
    <property type="entry name" value="PDZ"/>
    <property type="match status" value="1"/>
</dbReference>
<dbReference type="PANTHER" id="PTHR19964">
    <property type="entry name" value="MULTIPLE PDZ DOMAIN PROTEIN"/>
    <property type="match status" value="1"/>
</dbReference>
<evidence type="ECO:0000259" key="2">
    <source>
        <dbReference type="PROSITE" id="PS50106"/>
    </source>
</evidence>
<keyword evidence="4" id="KW-1185">Reference proteome</keyword>
<dbReference type="AlphaFoldDB" id="A0A0T6BA95"/>
<dbReference type="InterPro" id="IPR001478">
    <property type="entry name" value="PDZ"/>
</dbReference>
<sequence>MTVTRTLDSSVTGSKSSDFSSMLQKHWGSIRTVEINREPNTSLGISIVGGKVDIHTSTTSPESILGIFVKNVVPDSPAGRSGKLNTGDRILEVSGIDLREVNHEKAVDIIRNAPNPVIFLIQSLIPWNVDDNHENDNKSSAPISSLEKINPPEGFRSETPLSPTKSALPPEVIKPVPHLPSQGGLNNATMPEIVPKSEMKIETILKSPVDEVTTEIKVQENEKPNHLPTAIFEKPEKIDAPKVQIELSPQVFGLAKEVKPAVKIEKSTAIEKNEKARVSSESESEESEEEEDVRQLEGRTVSAKGHE</sequence>
<dbReference type="SUPFAM" id="SSF50156">
    <property type="entry name" value="PDZ domain-like"/>
    <property type="match status" value="1"/>
</dbReference>
<dbReference type="CDD" id="cd06671">
    <property type="entry name" value="PDZ7_MUPP1-PD6_PATJ-like"/>
    <property type="match status" value="1"/>
</dbReference>
<dbReference type="InterPro" id="IPR051342">
    <property type="entry name" value="PDZ_scaffold"/>
</dbReference>